<evidence type="ECO:0000256" key="4">
    <source>
        <dbReference type="PROSITE-ProRule" id="PRU00708"/>
    </source>
</evidence>
<evidence type="ECO:0000256" key="3">
    <source>
        <dbReference type="ARBA" id="ARBA00023180"/>
    </source>
</evidence>
<dbReference type="Gene3D" id="1.25.40.10">
    <property type="entry name" value="Tetratricopeptide repeat domain"/>
    <property type="match status" value="3"/>
</dbReference>
<keyword evidence="2" id="KW-0677">Repeat</keyword>
<evidence type="ECO:0000256" key="2">
    <source>
        <dbReference type="ARBA" id="ARBA00022737"/>
    </source>
</evidence>
<dbReference type="EMBL" id="JAVXUP010000021">
    <property type="protein sequence ID" value="KAK3042309.1"/>
    <property type="molecule type" value="Genomic_DNA"/>
</dbReference>
<comment type="caution">
    <text evidence="8">The sequence shown here is derived from an EMBL/GenBank/DDBJ whole genome shotgun (WGS) entry which is preliminary data.</text>
</comment>
<dbReference type="AlphaFoldDB" id="A0AA88X9V4"/>
<dbReference type="Pfam" id="PF13041">
    <property type="entry name" value="PPR_2"/>
    <property type="match status" value="1"/>
</dbReference>
<dbReference type="Pfam" id="PF25245">
    <property type="entry name" value="TPR_At1g68980"/>
    <property type="match status" value="1"/>
</dbReference>
<dbReference type="InterPro" id="IPR002885">
    <property type="entry name" value="PPR_rpt"/>
</dbReference>
<proteinExistence type="inferred from homology"/>
<dbReference type="InterPro" id="IPR032872">
    <property type="entry name" value="WAK_assoc_C"/>
</dbReference>
<evidence type="ECO:0000313" key="8">
    <source>
        <dbReference type="EMBL" id="KAK3042309.1"/>
    </source>
</evidence>
<evidence type="ECO:0000259" key="6">
    <source>
        <dbReference type="Pfam" id="PF14380"/>
    </source>
</evidence>
<feature type="domain" description="Wall-associated receptor kinase C-terminal" evidence="6">
    <location>
        <begin position="771"/>
        <end position="810"/>
    </location>
</feature>
<dbReference type="Pfam" id="PF14380">
    <property type="entry name" value="WAK_assoc"/>
    <property type="match status" value="1"/>
</dbReference>
<sequence>MWRRAISLIPCRHFSTQPEISTLYSFLQPSIFALKRPQPESQSTDPSKPQQLTPQTLTPDRQTLLESTLRTSLTTNNTDEAWKSFKTLTSCSSFPIANTGAPAFALVKLMFKNRYFVPFSVWGNVLVDISRKNGSFAAFLRVFSENCKVVMDEKLDFMKPDLAACNAALQGCCRDIESVTEAEIVVETMSVLGIRPDESSFGCLAYLYALKGLEEKITELEGLMKGFGLSDRTTFVCNLISGYVKSGSLESVSGSILRNLGEGDGQQSNFGQETYSEVVKGFLQNGNIKDLANLIIEAQKLELPSLMVDKSLGYGIINACVSLGLLDKAHSILDEMNAQGGFIGLGVYVSILKAYCKEQRTAEAAQMVTEIGSSGLQLDVSSYDSLIEASMSSQDFQSAFSLFRDMREARVPELMGSYLTIMTGLTENHRPELMAAFLDEVVEDPRIQVSTHDWNSIIHAFCKAGRLEDARRTFRRMTFLQFEPNEQTYLSLINGYATAEKYFSVLMLWNEVKRRVSADGDKKFKLDHSLVDAFLYALVKGGFFDAVMHVVEKSQEMRIFVDKWRYKQAFMENHKKLRVSKLRKRNTRKMEALIAFKNWAGFGCGHPAFARYIKCSSGDLQFSTGTGVYIVSSIDYSSNSLVVSDPFMSTCASMQNSGNFRLDRASPFSLAAEDMFVLLGCSTTSPLFDQNEDLCDTGSGLRVCRGLYSCKGVTGIGLEPNAPVSTCCVYYPPIALGPNYGLDLPKLQCSSYTSLYGFGGDEGDPMKWQFGISLQYNDSYNTESCKNCEASGGLCGFAGLDQSFACICRNGLNTTTNCYGRGYAWSGTWNPYIQTKITAAGT</sequence>
<dbReference type="PANTHER" id="PTHR46598:SF2">
    <property type="entry name" value="OS01G0788900 PROTEIN"/>
    <property type="match status" value="1"/>
</dbReference>
<keyword evidence="3" id="KW-0325">Glycoprotein</keyword>
<organism evidence="8 9">
    <name type="scientific">Escallonia herrerae</name>
    <dbReference type="NCBI Taxonomy" id="1293975"/>
    <lineage>
        <taxon>Eukaryota</taxon>
        <taxon>Viridiplantae</taxon>
        <taxon>Streptophyta</taxon>
        <taxon>Embryophyta</taxon>
        <taxon>Tracheophyta</taxon>
        <taxon>Spermatophyta</taxon>
        <taxon>Magnoliopsida</taxon>
        <taxon>eudicotyledons</taxon>
        <taxon>Gunneridae</taxon>
        <taxon>Pentapetalae</taxon>
        <taxon>asterids</taxon>
        <taxon>campanulids</taxon>
        <taxon>Escalloniales</taxon>
        <taxon>Escalloniaceae</taxon>
        <taxon>Escallonia</taxon>
    </lineage>
</organism>
<dbReference type="Proteomes" id="UP001188597">
    <property type="component" value="Unassembled WGS sequence"/>
</dbReference>
<accession>A0AA88X9V4</accession>
<comment type="similarity">
    <text evidence="1">Belongs to the PPR family. P subfamily.</text>
</comment>
<feature type="region of interest" description="Disordered" evidence="5">
    <location>
        <begin position="37"/>
        <end position="60"/>
    </location>
</feature>
<protein>
    <recommendedName>
        <fullName evidence="10">Pentatricopeptide repeat-containing protein</fullName>
    </recommendedName>
</protein>
<evidence type="ECO:0000256" key="1">
    <source>
        <dbReference type="ARBA" id="ARBA00007626"/>
    </source>
</evidence>
<name>A0AA88X9V4_9ASTE</name>
<dbReference type="InterPro" id="IPR057440">
    <property type="entry name" value="At1g68980-like_TPR"/>
</dbReference>
<dbReference type="Pfam" id="PF01535">
    <property type="entry name" value="PPR"/>
    <property type="match status" value="1"/>
</dbReference>
<feature type="repeat" description="PPR" evidence="4">
    <location>
        <begin position="161"/>
        <end position="196"/>
    </location>
</feature>
<feature type="domain" description="At1g68980-like TPR repeats" evidence="7">
    <location>
        <begin position="93"/>
        <end position="159"/>
    </location>
</feature>
<evidence type="ECO:0000259" key="7">
    <source>
        <dbReference type="Pfam" id="PF25245"/>
    </source>
</evidence>
<dbReference type="NCBIfam" id="TIGR00756">
    <property type="entry name" value="PPR"/>
    <property type="match status" value="1"/>
</dbReference>
<dbReference type="PROSITE" id="PS51375">
    <property type="entry name" value="PPR"/>
    <property type="match status" value="3"/>
</dbReference>
<feature type="repeat" description="PPR" evidence="4">
    <location>
        <begin position="450"/>
        <end position="484"/>
    </location>
</feature>
<evidence type="ECO:0000313" key="9">
    <source>
        <dbReference type="Proteomes" id="UP001188597"/>
    </source>
</evidence>
<feature type="repeat" description="PPR" evidence="4">
    <location>
        <begin position="379"/>
        <end position="413"/>
    </location>
</feature>
<feature type="compositionally biased region" description="Polar residues" evidence="5">
    <location>
        <begin position="39"/>
        <end position="60"/>
    </location>
</feature>
<evidence type="ECO:0008006" key="10">
    <source>
        <dbReference type="Google" id="ProtNLM"/>
    </source>
</evidence>
<keyword evidence="9" id="KW-1185">Reference proteome</keyword>
<dbReference type="Pfam" id="PF13812">
    <property type="entry name" value="PPR_3"/>
    <property type="match status" value="1"/>
</dbReference>
<gene>
    <name evidence="8" type="ORF">RJ639_002355</name>
</gene>
<reference evidence="8" key="1">
    <citation type="submission" date="2022-12" db="EMBL/GenBank/DDBJ databases">
        <title>Draft genome assemblies for two species of Escallonia (Escalloniales).</title>
        <authorList>
            <person name="Chanderbali A."/>
            <person name="Dervinis C."/>
            <person name="Anghel I."/>
            <person name="Soltis D."/>
            <person name="Soltis P."/>
            <person name="Zapata F."/>
        </authorList>
    </citation>
    <scope>NUCLEOTIDE SEQUENCE</scope>
    <source>
        <strain evidence="8">UCBG64.0493</strain>
        <tissue evidence="8">Leaf</tissue>
    </source>
</reference>
<evidence type="ECO:0000256" key="5">
    <source>
        <dbReference type="SAM" id="MobiDB-lite"/>
    </source>
</evidence>
<dbReference type="PANTHER" id="PTHR46598">
    <property type="entry name" value="BNAC05G43320D PROTEIN"/>
    <property type="match status" value="1"/>
</dbReference>
<dbReference type="InterPro" id="IPR011990">
    <property type="entry name" value="TPR-like_helical_dom_sf"/>
</dbReference>